<dbReference type="SMR" id="A0A1D1UTC2"/>
<protein>
    <recommendedName>
        <fullName evidence="3 10">Catalase</fullName>
        <ecNumber evidence="3 10">1.11.1.6</ecNumber>
    </recommendedName>
</protein>
<dbReference type="InterPro" id="IPR043156">
    <property type="entry name" value="Catalase_clade2_helical"/>
</dbReference>
<feature type="cross-link" description="3'-histidyl-3-tyrosine (His-Tyr)" evidence="13">
    <location>
        <begin position="379"/>
        <end position="402"/>
    </location>
</feature>
<evidence type="ECO:0000256" key="16">
    <source>
        <dbReference type="SAM" id="SignalP"/>
    </source>
</evidence>
<organism evidence="18 19">
    <name type="scientific">Ramazzottius varieornatus</name>
    <name type="common">Water bear</name>
    <name type="synonym">Tardigrade</name>
    <dbReference type="NCBI Taxonomy" id="947166"/>
    <lineage>
        <taxon>Eukaryota</taxon>
        <taxon>Metazoa</taxon>
        <taxon>Ecdysozoa</taxon>
        <taxon>Tardigrada</taxon>
        <taxon>Eutardigrada</taxon>
        <taxon>Parachela</taxon>
        <taxon>Hypsibioidea</taxon>
        <taxon>Ramazzottiidae</taxon>
        <taxon>Ramazzottius</taxon>
    </lineage>
</organism>
<dbReference type="OrthoDB" id="6880011at2759"/>
<comment type="function">
    <text evidence="10">Occurs in almost all aerobically respiring organisms and serves to protect cells from the toxic effects of hydrogen peroxide.</text>
</comment>
<dbReference type="GO" id="GO:0020037">
    <property type="term" value="F:heme binding"/>
    <property type="evidence" value="ECO:0007669"/>
    <property type="project" value="UniProtKB-UniRule"/>
</dbReference>
<dbReference type="InterPro" id="IPR011614">
    <property type="entry name" value="Catalase_core"/>
</dbReference>
<dbReference type="InterPro" id="IPR020835">
    <property type="entry name" value="Catalase_sf"/>
</dbReference>
<dbReference type="Gene3D" id="1.20.1370.20">
    <property type="match status" value="1"/>
</dbReference>
<dbReference type="Gene3D" id="3.40.50.880">
    <property type="match status" value="1"/>
</dbReference>
<dbReference type="AlphaFoldDB" id="A0A1D1UTC2"/>
<keyword evidence="4 10" id="KW-0575">Peroxidase</keyword>
<proteinExistence type="inferred from homology"/>
<dbReference type="FunFam" id="2.40.180.10:FF:000003">
    <property type="entry name" value="Catalase"/>
    <property type="match status" value="1"/>
</dbReference>
<comment type="function">
    <text evidence="15">Catalyzes the degradation of hydrogen peroxide (H(2)O(2)) generated by peroxisomal oxidases to water and oxygen, thereby protecting cells from the toxic effects of hydrogen peroxide.</text>
</comment>
<evidence type="ECO:0000256" key="9">
    <source>
        <dbReference type="ARBA" id="ARBA00023324"/>
    </source>
</evidence>
<dbReference type="GO" id="GO:0006979">
    <property type="term" value="P:response to oxidative stress"/>
    <property type="evidence" value="ECO:0007669"/>
    <property type="project" value="InterPro"/>
</dbReference>
<dbReference type="GO" id="GO:0042744">
    <property type="term" value="P:hydrogen peroxide catabolic process"/>
    <property type="evidence" value="ECO:0007669"/>
    <property type="project" value="UniProtKB-UniRule"/>
</dbReference>
<dbReference type="GO" id="GO:0004096">
    <property type="term" value="F:catalase activity"/>
    <property type="evidence" value="ECO:0007669"/>
    <property type="project" value="UniProtKB-UniRule"/>
</dbReference>
<keyword evidence="5 10" id="KW-0349">Heme</keyword>
<evidence type="ECO:0000256" key="13">
    <source>
        <dbReference type="PIRSR" id="PIRSR038927-4"/>
    </source>
</evidence>
<dbReference type="Pfam" id="PF18011">
    <property type="entry name" value="Catalase_C"/>
    <property type="match status" value="1"/>
</dbReference>
<evidence type="ECO:0000256" key="12">
    <source>
        <dbReference type="PIRSR" id="PIRSR038927-2"/>
    </source>
</evidence>
<keyword evidence="8 10" id="KW-0408">Iron</keyword>
<evidence type="ECO:0000256" key="15">
    <source>
        <dbReference type="RuleBase" id="RU004142"/>
    </source>
</evidence>
<evidence type="ECO:0000313" key="18">
    <source>
        <dbReference type="EMBL" id="GAU91715.1"/>
    </source>
</evidence>
<feature type="domain" description="Catalase core" evidence="17">
    <location>
        <begin position="68"/>
        <end position="457"/>
    </location>
</feature>
<dbReference type="GO" id="GO:0005829">
    <property type="term" value="C:cytosol"/>
    <property type="evidence" value="ECO:0007669"/>
    <property type="project" value="TreeGrafter"/>
</dbReference>
<keyword evidence="6 10" id="KW-0479">Metal-binding</keyword>
<dbReference type="InterPro" id="IPR041399">
    <property type="entry name" value="Catalase_large_C"/>
</dbReference>
<dbReference type="Gene3D" id="2.40.180.10">
    <property type="entry name" value="Catalase core domain"/>
    <property type="match status" value="1"/>
</dbReference>
<dbReference type="PRINTS" id="PR00067">
    <property type="entry name" value="CATALASE"/>
</dbReference>
<dbReference type="Proteomes" id="UP000186922">
    <property type="component" value="Unassembled WGS sequence"/>
</dbReference>
<evidence type="ECO:0000256" key="8">
    <source>
        <dbReference type="ARBA" id="ARBA00023004"/>
    </source>
</evidence>
<dbReference type="PANTHER" id="PTHR42821">
    <property type="entry name" value="CATALASE"/>
    <property type="match status" value="1"/>
</dbReference>
<dbReference type="GO" id="GO:0046872">
    <property type="term" value="F:metal ion binding"/>
    <property type="evidence" value="ECO:0007669"/>
    <property type="project" value="UniProtKB-KW"/>
</dbReference>
<evidence type="ECO:0000256" key="10">
    <source>
        <dbReference type="PIRNR" id="PIRNR038927"/>
    </source>
</evidence>
<evidence type="ECO:0000259" key="17">
    <source>
        <dbReference type="SMART" id="SM01060"/>
    </source>
</evidence>
<reference evidence="18 19" key="1">
    <citation type="journal article" date="2016" name="Nat. Commun.">
        <title>Extremotolerant tardigrade genome and improved radiotolerance of human cultured cells by tardigrade-unique protein.</title>
        <authorList>
            <person name="Hashimoto T."/>
            <person name="Horikawa D.D."/>
            <person name="Saito Y."/>
            <person name="Kuwahara H."/>
            <person name="Kozuka-Hata H."/>
            <person name="Shin-I T."/>
            <person name="Minakuchi Y."/>
            <person name="Ohishi K."/>
            <person name="Motoyama A."/>
            <person name="Aizu T."/>
            <person name="Enomoto A."/>
            <person name="Kondo K."/>
            <person name="Tanaka S."/>
            <person name="Hara Y."/>
            <person name="Koshikawa S."/>
            <person name="Sagara H."/>
            <person name="Miura T."/>
            <person name="Yokobori S."/>
            <person name="Miyagawa K."/>
            <person name="Suzuki Y."/>
            <person name="Kubo T."/>
            <person name="Oyama M."/>
            <person name="Kohara Y."/>
            <person name="Fujiyama A."/>
            <person name="Arakawa K."/>
            <person name="Katayama T."/>
            <person name="Toyoda A."/>
            <person name="Kunieda T."/>
        </authorList>
    </citation>
    <scope>NUCLEOTIDE SEQUENCE [LARGE SCALE GENOMIC DNA]</scope>
    <source>
        <strain evidence="18 19">YOKOZUNA-1</strain>
    </source>
</reference>
<evidence type="ECO:0000256" key="1">
    <source>
        <dbReference type="ARBA" id="ARBA00001971"/>
    </source>
</evidence>
<feature type="chain" id="PRO_5008897609" description="Catalase" evidence="16">
    <location>
        <begin position="21"/>
        <end position="743"/>
    </location>
</feature>
<dbReference type="EMBL" id="BDGG01000002">
    <property type="protein sequence ID" value="GAU91715.1"/>
    <property type="molecule type" value="Genomic_DNA"/>
</dbReference>
<dbReference type="STRING" id="947166.A0A1D1UTC2"/>
<feature type="binding site" description="axial binding residue" evidence="12">
    <location>
        <position position="402"/>
    </location>
    <ligand>
        <name>heme</name>
        <dbReference type="ChEBI" id="CHEBI:30413"/>
    </ligand>
    <ligandPart>
        <name>Fe</name>
        <dbReference type="ChEBI" id="CHEBI:18248"/>
    </ligandPart>
</feature>
<dbReference type="PIRSF" id="PIRSF038927">
    <property type="entry name" value="Catalase_clade2"/>
    <property type="match status" value="1"/>
</dbReference>
<keyword evidence="19" id="KW-1185">Reference proteome</keyword>
<dbReference type="PANTHER" id="PTHR42821:SF1">
    <property type="entry name" value="CATALASE-B"/>
    <property type="match status" value="1"/>
</dbReference>
<name>A0A1D1UTC2_RAMVA</name>
<evidence type="ECO:0000256" key="5">
    <source>
        <dbReference type="ARBA" id="ARBA00022617"/>
    </source>
</evidence>
<comment type="cofactor">
    <cofactor evidence="1 10 12">
        <name>heme</name>
        <dbReference type="ChEBI" id="CHEBI:30413"/>
    </cofactor>
</comment>
<dbReference type="CDD" id="cd03132">
    <property type="entry name" value="GATase1_catalase"/>
    <property type="match status" value="1"/>
</dbReference>
<evidence type="ECO:0000256" key="2">
    <source>
        <dbReference type="ARBA" id="ARBA00005329"/>
    </source>
</evidence>
<evidence type="ECO:0000256" key="14">
    <source>
        <dbReference type="RuleBase" id="RU000498"/>
    </source>
</evidence>
<feature type="active site" evidence="11">
    <location>
        <position position="115"/>
    </location>
</feature>
<dbReference type="Pfam" id="PF06628">
    <property type="entry name" value="Catalase-rel"/>
    <property type="match status" value="1"/>
</dbReference>
<evidence type="ECO:0000256" key="6">
    <source>
        <dbReference type="ARBA" id="ARBA00022723"/>
    </source>
</evidence>
<dbReference type="InterPro" id="IPR018028">
    <property type="entry name" value="Catalase"/>
</dbReference>
<comment type="catalytic activity">
    <reaction evidence="10 14">
        <text>2 H2O2 = O2 + 2 H2O</text>
        <dbReference type="Rhea" id="RHEA:20309"/>
        <dbReference type="ChEBI" id="CHEBI:15377"/>
        <dbReference type="ChEBI" id="CHEBI:15379"/>
        <dbReference type="ChEBI" id="CHEBI:16240"/>
        <dbReference type="EC" id="1.11.1.6"/>
    </reaction>
</comment>
<comment type="caution">
    <text evidence="18">The sequence shown here is derived from an EMBL/GenBank/DDBJ whole genome shotgun (WGS) entry which is preliminary data.</text>
</comment>
<dbReference type="PROSITE" id="PS00437">
    <property type="entry name" value="CATALASE_1"/>
    <property type="match status" value="1"/>
</dbReference>
<comment type="similarity">
    <text evidence="2 10 14">Belongs to the catalase family.</text>
</comment>
<dbReference type="SMART" id="SM01060">
    <property type="entry name" value="Catalase"/>
    <property type="match status" value="1"/>
</dbReference>
<dbReference type="InterPro" id="IPR024708">
    <property type="entry name" value="Catalase_AS"/>
</dbReference>
<dbReference type="SUPFAM" id="SSF52317">
    <property type="entry name" value="Class I glutamine amidotransferase-like"/>
    <property type="match status" value="1"/>
</dbReference>
<keyword evidence="7 10" id="KW-0560">Oxidoreductase</keyword>
<feature type="active site" evidence="11">
    <location>
        <position position="188"/>
    </location>
</feature>
<dbReference type="InterPro" id="IPR029062">
    <property type="entry name" value="Class_I_gatase-like"/>
</dbReference>
<dbReference type="Pfam" id="PF00199">
    <property type="entry name" value="Catalase"/>
    <property type="match status" value="1"/>
</dbReference>
<feature type="signal peptide" evidence="16">
    <location>
        <begin position="1"/>
        <end position="20"/>
    </location>
</feature>
<evidence type="ECO:0000256" key="7">
    <source>
        <dbReference type="ARBA" id="ARBA00023002"/>
    </source>
</evidence>
<dbReference type="SUPFAM" id="SSF56634">
    <property type="entry name" value="Heme-dependent catalase-like"/>
    <property type="match status" value="1"/>
</dbReference>
<keyword evidence="9 10" id="KW-0376">Hydrogen peroxide</keyword>
<dbReference type="PROSITE" id="PS00438">
    <property type="entry name" value="CATALASE_2"/>
    <property type="match status" value="1"/>
</dbReference>
<evidence type="ECO:0000256" key="3">
    <source>
        <dbReference type="ARBA" id="ARBA00012314"/>
    </source>
</evidence>
<dbReference type="InterPro" id="IPR024712">
    <property type="entry name" value="Catalase_clade2"/>
</dbReference>
<evidence type="ECO:0000256" key="11">
    <source>
        <dbReference type="PIRSR" id="PIRSR038927-1"/>
    </source>
</evidence>
<gene>
    <name evidence="18" type="primary">RvY_03920-1</name>
    <name evidence="18" type="synonym">RvY_03920.1</name>
    <name evidence="18" type="ORF">RvY_03920</name>
</gene>
<sequence length="743" mass="83010">MATSWIFLSCLYAILTVSHGEMFIDTGHKEQASSPSCSVSDVDGLCDNAKVASLEGFRERKSEQDIMTTNQGIKVVDDDNSEKAGERGPTLMEDFIFREKMTHFDHERIPERVVHARGSAAHGYFQVYKSLANITKANLFQDPTKKTPVFVRFSTAQGFRGSADTVRDVRGFAVKLYTDEGVFDIVGNNMPVFFIQDSHKFPDIVHALKPEPHNEIPQASSAHDTFWDFVTQQTETQHMVIWLMSDRALPRAYANMEGFGVHTFRLVDAKGISRFVKFHWKPVLGVHSLVWDEVQKIAGKHPDFNRQQLYDDIENGKYPEWELGLQVVEEADEHKFDFDLLDSTKLIPEELVPVQRVGKLVLNRNPDSYFAEVEQVAFHSANIVPGIDFTNDPLLQGRLFSYLDTQLSRLGGPNFHEIPINQPTCPFRKNNQRDGFHRQTINVGRTSYSVNGINNNLPQPAARNRGFVSIQERVDGHKIRKRSPSFADHFSQATLFWKSMSTPEQDHIVQAYSFELSKVGHVFIRQRLVDQLQNVDATLALRVATNLGLKLSDKADNGFPKTDVKPSPALSQAYTAKDSLLTRKIAVLCADGVDGQAIRELNDTTTNAGAYMKIVSSRMGSLTTADGTEIPIDGTVLSLPSVLFDAVVVAGGADSIKTLQESGDALHYVLEAYVHYKPLAAVGEGVQFLQHIGILSKTKEAALPSGVLTSAQNRLSEDFKERFLSAIAQHRFFDRQRVSAIPA</sequence>
<dbReference type="InterPro" id="IPR002226">
    <property type="entry name" value="Catalase_haem_BS"/>
</dbReference>
<dbReference type="InterPro" id="IPR010582">
    <property type="entry name" value="Catalase_immune_responsive"/>
</dbReference>
<evidence type="ECO:0000256" key="4">
    <source>
        <dbReference type="ARBA" id="ARBA00022559"/>
    </source>
</evidence>
<dbReference type="PROSITE" id="PS51402">
    <property type="entry name" value="CATALASE_3"/>
    <property type="match status" value="1"/>
</dbReference>
<accession>A0A1D1UTC2</accession>
<dbReference type="EC" id="1.11.1.6" evidence="3 10"/>
<evidence type="ECO:0000313" key="19">
    <source>
        <dbReference type="Proteomes" id="UP000186922"/>
    </source>
</evidence>
<keyword evidence="16" id="KW-0732">Signal</keyword>